<evidence type="ECO:0000313" key="3">
    <source>
        <dbReference type="Proteomes" id="UP000291116"/>
    </source>
</evidence>
<evidence type="ECO:0008006" key="4">
    <source>
        <dbReference type="Google" id="ProtNLM"/>
    </source>
</evidence>
<accession>A0A448YYG0</accession>
<gene>
    <name evidence="2" type="ORF">PSNMU_V1.4_AUG-EV-PASAV3_0015140</name>
</gene>
<keyword evidence="3" id="KW-1185">Reference proteome</keyword>
<dbReference type="InterPro" id="IPR027417">
    <property type="entry name" value="P-loop_NTPase"/>
</dbReference>
<evidence type="ECO:0000313" key="2">
    <source>
        <dbReference type="EMBL" id="VEU34794.1"/>
    </source>
</evidence>
<name>A0A448YYG0_9STRA</name>
<dbReference type="EMBL" id="CAACVS010000039">
    <property type="protein sequence ID" value="VEU34794.1"/>
    <property type="molecule type" value="Genomic_DNA"/>
</dbReference>
<protein>
    <recommendedName>
        <fullName evidence="4">Sulfotransferase domain-containing protein</fullName>
    </recommendedName>
</protein>
<dbReference type="AlphaFoldDB" id="A0A448YYG0"/>
<feature type="transmembrane region" description="Helical" evidence="1">
    <location>
        <begin position="26"/>
        <end position="43"/>
    </location>
</feature>
<keyword evidence="1" id="KW-0472">Membrane</keyword>
<reference evidence="2 3" key="1">
    <citation type="submission" date="2019-01" db="EMBL/GenBank/DDBJ databases">
        <authorList>
            <person name="Ferrante I. M."/>
        </authorList>
    </citation>
    <scope>NUCLEOTIDE SEQUENCE [LARGE SCALE GENOMIC DNA]</scope>
    <source>
        <strain evidence="2 3">B856</strain>
    </source>
</reference>
<dbReference type="OrthoDB" id="48777at2759"/>
<sequence length="534" mass="61812">MLSPPSRKNHRDGMLQRTITLRHRDGILVIILVAVVVVVFTVVNQHHAIVACSNSFSAEPGGPMDVAPPPRYSMESRLSVSATPRTSTKAAAAATARKIVFSESPSSSHTKNGASPACLPLQKFKTDDYPNSHKKTMDLFGIHNPGQKNYTRLVFLHMRKAGGTTLYSYLKKVTNSRRTTLKEFIACEGFKDCLELNNYEDGFHKYNDDERNATMLWKNRNEIPYPRPFPSLNWDDSGSTFYVTHLREPIARAISHYKYDQRWSCDISESRNSLRYMNISRHVTRELARANNSTKHDKFTFYAPSRATNKTYFVPSSENQKMEIEEWATELFPIFKDKKGRGNHMDLAYRPKRDKLWHCSTNCYARWATGMYHPDQIYESSFPSRAEYNRTYPFSNYYYKQKGNKNRPWLLRKMSEMIGNDGDQEETQSSNEEQELTDFGKTLTEEALKILLRYDLIIVLEWLKDPEYVHHIEGIFAGIHGLHDKTPSFCDQESKYANNLAPPRISNETRELIWSRNEIDRNLYERLTSCAEQG</sequence>
<proteinExistence type="predicted"/>
<keyword evidence="1" id="KW-0812">Transmembrane</keyword>
<dbReference type="SUPFAM" id="SSF52540">
    <property type="entry name" value="P-loop containing nucleoside triphosphate hydrolases"/>
    <property type="match status" value="1"/>
</dbReference>
<organism evidence="2 3">
    <name type="scientific">Pseudo-nitzschia multistriata</name>
    <dbReference type="NCBI Taxonomy" id="183589"/>
    <lineage>
        <taxon>Eukaryota</taxon>
        <taxon>Sar</taxon>
        <taxon>Stramenopiles</taxon>
        <taxon>Ochrophyta</taxon>
        <taxon>Bacillariophyta</taxon>
        <taxon>Bacillariophyceae</taxon>
        <taxon>Bacillariophycidae</taxon>
        <taxon>Bacillariales</taxon>
        <taxon>Bacillariaceae</taxon>
        <taxon>Pseudo-nitzschia</taxon>
    </lineage>
</organism>
<evidence type="ECO:0000256" key="1">
    <source>
        <dbReference type="SAM" id="Phobius"/>
    </source>
</evidence>
<dbReference type="Gene3D" id="3.40.50.300">
    <property type="entry name" value="P-loop containing nucleotide triphosphate hydrolases"/>
    <property type="match status" value="1"/>
</dbReference>
<keyword evidence="1" id="KW-1133">Transmembrane helix</keyword>
<dbReference type="Proteomes" id="UP000291116">
    <property type="component" value="Unassembled WGS sequence"/>
</dbReference>